<reference evidence="10" key="1">
    <citation type="submission" date="2017-08" db="EMBL/GenBank/DDBJ databases">
        <authorList>
            <person name="Grouzdev D.S."/>
            <person name="Gaisin V.A."/>
            <person name="Rysina M.S."/>
            <person name="Gorlenko V.M."/>
        </authorList>
    </citation>
    <scope>NUCLEOTIDE SEQUENCE [LARGE SCALE GENOMIC DNA]</scope>
    <source>
        <strain evidence="10">Kir15-3F</strain>
    </source>
</reference>
<dbReference type="NCBIfam" id="TIGR00018">
    <property type="entry name" value="panC"/>
    <property type="match status" value="1"/>
</dbReference>
<dbReference type="Gene3D" id="3.30.1300.10">
    <property type="entry name" value="Pantoate-beta-alanine ligase, C-terminal domain"/>
    <property type="match status" value="1"/>
</dbReference>
<dbReference type="CDD" id="cd00560">
    <property type="entry name" value="PanC"/>
    <property type="match status" value="1"/>
</dbReference>
<feature type="binding site" evidence="8">
    <location>
        <begin position="180"/>
        <end position="183"/>
    </location>
    <ligand>
        <name>ATP</name>
        <dbReference type="ChEBI" id="CHEBI:30616"/>
    </ligand>
</feature>
<evidence type="ECO:0000256" key="7">
    <source>
        <dbReference type="ARBA" id="ARBA00048258"/>
    </source>
</evidence>
<dbReference type="GO" id="GO:0015940">
    <property type="term" value="P:pantothenate biosynthetic process"/>
    <property type="evidence" value="ECO:0007669"/>
    <property type="project" value="UniProtKB-UniRule"/>
</dbReference>
<comment type="similarity">
    <text evidence="2 8">Belongs to the pantothenate synthetase family.</text>
</comment>
<dbReference type="PANTHER" id="PTHR21299">
    <property type="entry name" value="CYTIDYLATE KINASE/PANTOATE-BETA-ALANINE LIGASE"/>
    <property type="match status" value="1"/>
</dbReference>
<dbReference type="InterPro" id="IPR003721">
    <property type="entry name" value="Pantoate_ligase"/>
</dbReference>
<dbReference type="GO" id="GO:0005524">
    <property type="term" value="F:ATP binding"/>
    <property type="evidence" value="ECO:0007669"/>
    <property type="project" value="UniProtKB-KW"/>
</dbReference>
<dbReference type="Pfam" id="PF02569">
    <property type="entry name" value="Pantoate_ligase"/>
    <property type="match status" value="1"/>
</dbReference>
<keyword evidence="5 8" id="KW-0547">Nucleotide-binding</keyword>
<evidence type="ECO:0000256" key="4">
    <source>
        <dbReference type="ARBA" id="ARBA00022655"/>
    </source>
</evidence>
<dbReference type="Gene3D" id="3.40.50.620">
    <property type="entry name" value="HUPs"/>
    <property type="match status" value="1"/>
</dbReference>
<feature type="binding site" evidence="8">
    <location>
        <begin position="143"/>
        <end position="146"/>
    </location>
    <ligand>
        <name>ATP</name>
        <dbReference type="ChEBI" id="CHEBI:30616"/>
    </ligand>
</feature>
<dbReference type="GO" id="GO:0004592">
    <property type="term" value="F:pantoate-beta-alanine ligase activity"/>
    <property type="evidence" value="ECO:0007669"/>
    <property type="project" value="UniProtKB-UniRule"/>
</dbReference>
<dbReference type="EC" id="6.3.2.1" evidence="8"/>
<feature type="binding site" evidence="8">
    <location>
        <position position="57"/>
    </location>
    <ligand>
        <name>(R)-pantoate</name>
        <dbReference type="ChEBI" id="CHEBI:15980"/>
    </ligand>
</feature>
<comment type="miscellaneous">
    <text evidence="8">The reaction proceeds by a bi uni uni bi ping pong mechanism.</text>
</comment>
<dbReference type="OrthoDB" id="9773087at2"/>
<feature type="binding site" evidence="8">
    <location>
        <position position="149"/>
    </location>
    <ligand>
        <name>(R)-pantoate</name>
        <dbReference type="ChEBI" id="CHEBI:15980"/>
    </ligand>
</feature>
<dbReference type="HAMAP" id="MF_00158">
    <property type="entry name" value="PanC"/>
    <property type="match status" value="1"/>
</dbReference>
<accession>A0A2A6RG64</accession>
<comment type="caution">
    <text evidence="9">The sequence shown here is derived from an EMBL/GenBank/DDBJ whole genome shotgun (WGS) entry which is preliminary data.</text>
</comment>
<dbReference type="EMBL" id="NQWI01000103">
    <property type="protein sequence ID" value="PDW01865.1"/>
    <property type="molecule type" value="Genomic_DNA"/>
</dbReference>
<keyword evidence="6 8" id="KW-0067">ATP-binding</keyword>
<organism evidence="9 10">
    <name type="scientific">Candidatus Viridilinea mediisalina</name>
    <dbReference type="NCBI Taxonomy" id="2024553"/>
    <lineage>
        <taxon>Bacteria</taxon>
        <taxon>Bacillati</taxon>
        <taxon>Chloroflexota</taxon>
        <taxon>Chloroflexia</taxon>
        <taxon>Chloroflexales</taxon>
        <taxon>Chloroflexineae</taxon>
        <taxon>Oscillochloridaceae</taxon>
        <taxon>Candidatus Viridilinea</taxon>
    </lineage>
</organism>
<dbReference type="SUPFAM" id="SSF52374">
    <property type="entry name" value="Nucleotidylyl transferase"/>
    <property type="match status" value="1"/>
</dbReference>
<evidence type="ECO:0000256" key="5">
    <source>
        <dbReference type="ARBA" id="ARBA00022741"/>
    </source>
</evidence>
<comment type="subcellular location">
    <subcellularLocation>
        <location evidence="8">Cytoplasm</location>
    </subcellularLocation>
</comment>
<proteinExistence type="inferred from homology"/>
<evidence type="ECO:0000313" key="10">
    <source>
        <dbReference type="Proteomes" id="UP000220527"/>
    </source>
</evidence>
<comment type="function">
    <text evidence="8">Catalyzes the condensation of pantoate with beta-alanine in an ATP-dependent reaction via a pantoyl-adenylate intermediate.</text>
</comment>
<comment type="subunit">
    <text evidence="8">Homodimer.</text>
</comment>
<keyword evidence="4 8" id="KW-0566">Pantothenate biosynthesis</keyword>
<comment type="catalytic activity">
    <reaction evidence="7 8">
        <text>(R)-pantoate + beta-alanine + ATP = (R)-pantothenate + AMP + diphosphate + H(+)</text>
        <dbReference type="Rhea" id="RHEA:10912"/>
        <dbReference type="ChEBI" id="CHEBI:15378"/>
        <dbReference type="ChEBI" id="CHEBI:15980"/>
        <dbReference type="ChEBI" id="CHEBI:29032"/>
        <dbReference type="ChEBI" id="CHEBI:30616"/>
        <dbReference type="ChEBI" id="CHEBI:33019"/>
        <dbReference type="ChEBI" id="CHEBI:57966"/>
        <dbReference type="ChEBI" id="CHEBI:456215"/>
        <dbReference type="EC" id="6.3.2.1"/>
    </reaction>
</comment>
<feature type="binding site" evidence="8">
    <location>
        <position position="57"/>
    </location>
    <ligand>
        <name>beta-alanine</name>
        <dbReference type="ChEBI" id="CHEBI:57966"/>
    </ligand>
</feature>
<dbReference type="FunFam" id="3.40.50.620:FF:000013">
    <property type="entry name" value="Pantothenate synthetase"/>
    <property type="match status" value="1"/>
</dbReference>
<dbReference type="GO" id="GO:0005829">
    <property type="term" value="C:cytosol"/>
    <property type="evidence" value="ECO:0007669"/>
    <property type="project" value="TreeGrafter"/>
</dbReference>
<feature type="binding site" evidence="8">
    <location>
        <position position="172"/>
    </location>
    <ligand>
        <name>ATP</name>
        <dbReference type="ChEBI" id="CHEBI:30616"/>
    </ligand>
</feature>
<dbReference type="PANTHER" id="PTHR21299:SF1">
    <property type="entry name" value="PANTOATE--BETA-ALANINE LIGASE"/>
    <property type="match status" value="1"/>
</dbReference>
<name>A0A2A6RG64_9CHLR</name>
<dbReference type="AlphaFoldDB" id="A0A2A6RG64"/>
<comment type="pathway">
    <text evidence="1 8">Cofactor biosynthesis; (R)-pantothenate biosynthesis; (R)-pantothenate from (R)-pantoate and beta-alanine: step 1/1.</text>
</comment>
<feature type="active site" description="Proton donor" evidence="8">
    <location>
        <position position="33"/>
    </location>
</feature>
<evidence type="ECO:0000256" key="3">
    <source>
        <dbReference type="ARBA" id="ARBA00022598"/>
    </source>
</evidence>
<gene>
    <name evidence="8" type="primary">panC</name>
    <name evidence="9" type="ORF">CJ255_16940</name>
</gene>
<evidence type="ECO:0000256" key="8">
    <source>
        <dbReference type="HAMAP-Rule" id="MF_00158"/>
    </source>
</evidence>
<evidence type="ECO:0000256" key="2">
    <source>
        <dbReference type="ARBA" id="ARBA00009256"/>
    </source>
</evidence>
<keyword evidence="8" id="KW-0963">Cytoplasm</keyword>
<evidence type="ECO:0000313" key="9">
    <source>
        <dbReference type="EMBL" id="PDW01865.1"/>
    </source>
</evidence>
<keyword evidence="3 8" id="KW-0436">Ligase</keyword>
<protein>
    <recommendedName>
        <fullName evidence="8">Pantothenate synthetase</fullName>
        <shortName evidence="8">PS</shortName>
        <ecNumber evidence="8">6.3.2.1</ecNumber>
    </recommendedName>
    <alternativeName>
        <fullName evidence="8">Pantoate--beta-alanine ligase</fullName>
    </alternativeName>
    <alternativeName>
        <fullName evidence="8">Pantoate-activating enzyme</fullName>
    </alternativeName>
</protein>
<dbReference type="NCBIfam" id="TIGR00125">
    <property type="entry name" value="cyt_tran_rel"/>
    <property type="match status" value="1"/>
</dbReference>
<dbReference type="UniPathway" id="UPA00028">
    <property type="reaction ID" value="UER00005"/>
</dbReference>
<feature type="binding site" evidence="8">
    <location>
        <begin position="26"/>
        <end position="33"/>
    </location>
    <ligand>
        <name>ATP</name>
        <dbReference type="ChEBI" id="CHEBI:30616"/>
    </ligand>
</feature>
<dbReference type="Proteomes" id="UP000220527">
    <property type="component" value="Unassembled WGS sequence"/>
</dbReference>
<dbReference type="InterPro" id="IPR004821">
    <property type="entry name" value="Cyt_trans-like"/>
</dbReference>
<evidence type="ECO:0000256" key="6">
    <source>
        <dbReference type="ARBA" id="ARBA00022840"/>
    </source>
</evidence>
<dbReference type="InterPro" id="IPR014729">
    <property type="entry name" value="Rossmann-like_a/b/a_fold"/>
</dbReference>
<evidence type="ECO:0000256" key="1">
    <source>
        <dbReference type="ARBA" id="ARBA00004990"/>
    </source>
</evidence>
<sequence>MQLITTIAAMRAARAEQTLLGLVPTMGYLHAGHLSLVRRAKAECGCVAVSIFVNPTQFRPNEDFSRYPRDLERDLALLAAEGVELVFAPSADEIYPADFGTYVILPAADEVLEGAARPNHFRGVATVVCKLFNIIQPTHAYFGQKDAQQTVVIRQMVRDLNLPVEITIAPTVREADGLALSSRNSYLSPSERAIAPQIYQALMAAQARYQAGERTAATLKHTVAALLQQEPAFHMEYISAADPLTLRELKLIGPQGALLSLAVRLGSVRLIDNLLLTEV</sequence>
<dbReference type="InterPro" id="IPR042176">
    <property type="entry name" value="Pantoate_ligase_C"/>
</dbReference>
<keyword evidence="10" id="KW-1185">Reference proteome</keyword>
<dbReference type="RefSeq" id="WP_097645298.1">
    <property type="nucleotide sequence ID" value="NZ_NQWI01000103.1"/>
</dbReference>